<evidence type="ECO:0000313" key="6">
    <source>
        <dbReference type="Proteomes" id="UP000886602"/>
    </source>
</evidence>
<proteinExistence type="inferred from homology"/>
<dbReference type="PANTHER" id="PTHR30483:SF6">
    <property type="entry name" value="PERIPLASMIC BINDING PROTEIN OF ABC TRANSPORTER FOR NATURAL AMINO ACIDS"/>
    <property type="match status" value="1"/>
</dbReference>
<dbReference type="Gene3D" id="3.40.50.2300">
    <property type="match status" value="2"/>
</dbReference>
<dbReference type="Pfam" id="PF13458">
    <property type="entry name" value="Peripla_BP_6"/>
    <property type="match status" value="1"/>
</dbReference>
<evidence type="ECO:0000256" key="2">
    <source>
        <dbReference type="ARBA" id="ARBA00022729"/>
    </source>
</evidence>
<comment type="similarity">
    <text evidence="1">Belongs to the leucine-binding protein family.</text>
</comment>
<evidence type="ECO:0000256" key="1">
    <source>
        <dbReference type="ARBA" id="ARBA00010062"/>
    </source>
</evidence>
<accession>A0A9D7FG07</accession>
<reference evidence="5" key="1">
    <citation type="submission" date="2020-10" db="EMBL/GenBank/DDBJ databases">
        <title>Connecting structure to function with the recovery of over 1000 high-quality activated sludge metagenome-assembled genomes encoding full-length rRNA genes using long-read sequencing.</title>
        <authorList>
            <person name="Singleton C.M."/>
            <person name="Petriglieri F."/>
            <person name="Kristensen J.M."/>
            <person name="Kirkegaard R.H."/>
            <person name="Michaelsen T.Y."/>
            <person name="Andersen M.H."/>
            <person name="Karst S.M."/>
            <person name="Dueholm M.S."/>
            <person name="Nielsen P.H."/>
            <person name="Albertsen M."/>
        </authorList>
    </citation>
    <scope>NUCLEOTIDE SEQUENCE</scope>
    <source>
        <strain evidence="5">EsbW_18-Q3-R4-48_MAXAC.044</strain>
    </source>
</reference>
<feature type="chain" id="PRO_5038440253" evidence="3">
    <location>
        <begin position="29"/>
        <end position="407"/>
    </location>
</feature>
<organism evidence="5 6">
    <name type="scientific">Candidatus Propionivibrio dominans</name>
    <dbReference type="NCBI Taxonomy" id="2954373"/>
    <lineage>
        <taxon>Bacteria</taxon>
        <taxon>Pseudomonadati</taxon>
        <taxon>Pseudomonadota</taxon>
        <taxon>Betaproteobacteria</taxon>
        <taxon>Rhodocyclales</taxon>
        <taxon>Rhodocyclaceae</taxon>
        <taxon>Propionivibrio</taxon>
    </lineage>
</organism>
<dbReference type="Proteomes" id="UP000886602">
    <property type="component" value="Unassembled WGS sequence"/>
</dbReference>
<feature type="domain" description="Leucine-binding protein" evidence="4">
    <location>
        <begin position="35"/>
        <end position="372"/>
    </location>
</feature>
<dbReference type="InterPro" id="IPR051010">
    <property type="entry name" value="BCAA_transport"/>
</dbReference>
<evidence type="ECO:0000259" key="4">
    <source>
        <dbReference type="Pfam" id="PF13458"/>
    </source>
</evidence>
<dbReference type="CDD" id="cd06327">
    <property type="entry name" value="PBP1_SBP-like"/>
    <property type="match status" value="1"/>
</dbReference>
<evidence type="ECO:0000313" key="5">
    <source>
        <dbReference type="EMBL" id="MBK7424101.1"/>
    </source>
</evidence>
<sequence length="407" mass="43675">MTHNFKRIALASLTLCGAVAGLPGTAQAQISGDVVKIGFITDMSSVYADIDGAGGVEAIRMAIADMKGMVAGKKIELIYADHQNKADVAANKAREWIDTQGLDLLIGGTNSGASLAMAKIAAEKKKPFMVIGAGSARLTNEDCTPYTIHYAYDTVALANGTGNAVVKSGGKSWYFLTADYAFGASLQGDTATAVQKAGGTVVGSVKHPLNASDFSSFLLQAQGSKAQVLGLANAGGDTINAIKAANEFGVTKTMKMAGLLMFINDIHSLGLKTTEGMYLTDSWYWNQSPEARAWSRRFYEKMKRMPSSLQAADYSAAMQYLKAVEATKSDDADKVMAQLKSTKINDFYAKNGEIGPDGRHRHDMFLMQVKSQKESTEPWDYYNLVQTIPGVEAFTKLADSKCSLVKK</sequence>
<dbReference type="SUPFAM" id="SSF53822">
    <property type="entry name" value="Periplasmic binding protein-like I"/>
    <property type="match status" value="1"/>
</dbReference>
<keyword evidence="2 3" id="KW-0732">Signal</keyword>
<dbReference type="EMBL" id="JADJNC010000023">
    <property type="protein sequence ID" value="MBK7424101.1"/>
    <property type="molecule type" value="Genomic_DNA"/>
</dbReference>
<feature type="signal peptide" evidence="3">
    <location>
        <begin position="1"/>
        <end position="28"/>
    </location>
</feature>
<gene>
    <name evidence="5" type="ORF">IPJ48_14020</name>
</gene>
<name>A0A9D7FG07_9RHOO</name>
<evidence type="ECO:0000256" key="3">
    <source>
        <dbReference type="SAM" id="SignalP"/>
    </source>
</evidence>
<dbReference type="AlphaFoldDB" id="A0A9D7FG07"/>
<protein>
    <submittedName>
        <fullName evidence="5">ABC transporter substrate-binding protein</fullName>
    </submittedName>
</protein>
<comment type="caution">
    <text evidence="5">The sequence shown here is derived from an EMBL/GenBank/DDBJ whole genome shotgun (WGS) entry which is preliminary data.</text>
</comment>
<dbReference type="InterPro" id="IPR028082">
    <property type="entry name" value="Peripla_BP_I"/>
</dbReference>
<dbReference type="InterPro" id="IPR028081">
    <property type="entry name" value="Leu-bd"/>
</dbReference>
<dbReference type="PANTHER" id="PTHR30483">
    <property type="entry name" value="LEUCINE-SPECIFIC-BINDING PROTEIN"/>
    <property type="match status" value="1"/>
</dbReference>